<comment type="caution">
    <text evidence="1">The sequence shown here is derived from an EMBL/GenBank/DDBJ whole genome shotgun (WGS) entry which is preliminary data.</text>
</comment>
<accession>A0A9Q3D4B9</accession>
<dbReference type="EMBL" id="AVOT02012435">
    <property type="protein sequence ID" value="MBW0494158.1"/>
    <property type="molecule type" value="Genomic_DNA"/>
</dbReference>
<proteinExistence type="predicted"/>
<sequence>MYGIESHNNKDRYFDIRDNKCQRISFLTFKREIKLKKVSQVKLELEKLRSEQLHEAKISINLTYKQESKLYALLYDQREAFSSDKEPFVAIVGHEVDIILNIERPYPPLFRRPAYPASPK</sequence>
<protein>
    <submittedName>
        <fullName evidence="1">Uncharacterized protein</fullName>
    </submittedName>
</protein>
<organism evidence="1 2">
    <name type="scientific">Austropuccinia psidii MF-1</name>
    <dbReference type="NCBI Taxonomy" id="1389203"/>
    <lineage>
        <taxon>Eukaryota</taxon>
        <taxon>Fungi</taxon>
        <taxon>Dikarya</taxon>
        <taxon>Basidiomycota</taxon>
        <taxon>Pucciniomycotina</taxon>
        <taxon>Pucciniomycetes</taxon>
        <taxon>Pucciniales</taxon>
        <taxon>Sphaerophragmiaceae</taxon>
        <taxon>Austropuccinia</taxon>
    </lineage>
</organism>
<gene>
    <name evidence="1" type="ORF">O181_033873</name>
</gene>
<keyword evidence="2" id="KW-1185">Reference proteome</keyword>
<name>A0A9Q3D4B9_9BASI</name>
<dbReference type="Proteomes" id="UP000765509">
    <property type="component" value="Unassembled WGS sequence"/>
</dbReference>
<evidence type="ECO:0000313" key="2">
    <source>
        <dbReference type="Proteomes" id="UP000765509"/>
    </source>
</evidence>
<dbReference type="AlphaFoldDB" id="A0A9Q3D4B9"/>
<evidence type="ECO:0000313" key="1">
    <source>
        <dbReference type="EMBL" id="MBW0494158.1"/>
    </source>
</evidence>
<reference evidence="1" key="1">
    <citation type="submission" date="2021-03" db="EMBL/GenBank/DDBJ databases">
        <title>Draft genome sequence of rust myrtle Austropuccinia psidii MF-1, a brazilian biotype.</title>
        <authorList>
            <person name="Quecine M.C."/>
            <person name="Pachon D.M.R."/>
            <person name="Bonatelli M.L."/>
            <person name="Correr F.H."/>
            <person name="Franceschini L.M."/>
            <person name="Leite T.F."/>
            <person name="Margarido G.R.A."/>
            <person name="Almeida C.A."/>
            <person name="Ferrarezi J.A."/>
            <person name="Labate C.A."/>
        </authorList>
    </citation>
    <scope>NUCLEOTIDE SEQUENCE</scope>
    <source>
        <strain evidence="1">MF-1</strain>
    </source>
</reference>